<feature type="domain" description="AAA+ ATPase" evidence="1">
    <location>
        <begin position="856"/>
        <end position="996"/>
    </location>
</feature>
<dbReference type="InterPro" id="IPR029058">
    <property type="entry name" value="AB_hydrolase_fold"/>
</dbReference>
<dbReference type="InterPro" id="IPR015943">
    <property type="entry name" value="WD40/YVTN_repeat-like_dom_sf"/>
</dbReference>
<dbReference type="SUPFAM" id="SSF52540">
    <property type="entry name" value="P-loop containing nucleoside triphosphate hydrolases"/>
    <property type="match status" value="1"/>
</dbReference>
<evidence type="ECO:0000313" key="3">
    <source>
        <dbReference type="Proteomes" id="UP000275401"/>
    </source>
</evidence>
<dbReference type="SMART" id="SM00382">
    <property type="entry name" value="AAA"/>
    <property type="match status" value="1"/>
</dbReference>
<feature type="non-terminal residue" evidence="2">
    <location>
        <position position="1"/>
    </location>
</feature>
<keyword evidence="3" id="KW-1185">Reference proteome</keyword>
<comment type="caution">
    <text evidence="2">The sequence shown here is derived from an EMBL/GenBank/DDBJ whole genome shotgun (WGS) entry which is preliminary data.</text>
</comment>
<dbReference type="EMBL" id="RIBZ01000319">
    <property type="protein sequence ID" value="RNG18132.1"/>
    <property type="molecule type" value="Genomic_DNA"/>
</dbReference>
<protein>
    <submittedName>
        <fullName evidence="2">AAA family ATPase</fullName>
    </submittedName>
</protein>
<dbReference type="Gene3D" id="3.40.50.1820">
    <property type="entry name" value="alpha/beta hydrolase"/>
    <property type="match status" value="1"/>
</dbReference>
<name>A0A3M8VKA7_9ACTN</name>
<dbReference type="Gene3D" id="2.130.10.10">
    <property type="entry name" value="YVTN repeat-like/Quinoprotein amine dehydrogenase"/>
    <property type="match status" value="1"/>
</dbReference>
<dbReference type="Gene3D" id="3.40.50.300">
    <property type="entry name" value="P-loop containing nucleotide triphosphate hydrolases"/>
    <property type="match status" value="1"/>
</dbReference>
<dbReference type="SUPFAM" id="SSF53474">
    <property type="entry name" value="alpha/beta-Hydrolases"/>
    <property type="match status" value="1"/>
</dbReference>
<evidence type="ECO:0000259" key="1">
    <source>
        <dbReference type="SMART" id="SM00382"/>
    </source>
</evidence>
<sequence>LELARALRPLKRRVRAPGRRILDEPLTADRSARARRPVPALRHASERWLELALVVDDSVSMSVWRRTVDDFRELVEGHGAFRDVRVWRFDADDPALVLRYGTAGEDRADPAAEGRNPAELHDPSGRRLILVLTDGVGALWGTPAMTATVREWARRSPLAFVQMLPPDLWHRTWLPPVRAALRATGPARLTVRPVGPVGPSAGSAGATDLAPLVTLDPEWLRPWAQALSGSRTTWRPGTAVDLGREPWHGRPEAAADAAGRLPDHTAAPELVEEFRTWATPGALNLAFLLSAAPLTLPLMRWLQQHLLPATGPAHLAEVFLSDLLVRTTDRRRGEDPDQVVYAFRDGVRDELAAGLTRTRAYQVLTTLIRAPEALAAPFGGSLDFRVLAADPTGPLALTGGRAFASVAASVLGGLGGELAPYAEAIHAALRGRHPAGGGGAVEGTVCVECARVGGRDVVVTTSGSELWLWDVATGHGRLATHRGSLGITALACATTASGRSLAVTLSIDGTLAATDLGAAVAEAPDLRVDVWRRDVRPGGTAHPPVLACHDVMGQRVVAVLGPDGINLLDLDSGATFLPTVPVTERVSALALLTDGGRSQLFTGDTEGVVRGRVLESAEVAVGGAAPAGVPRRAGRPFLLSFGFGAAADPSLEPACHQLARAFEEFRCRTRVAMDVSAREFRRTVEETAAVLGDADALIVHVAGQSADSETLFRTLPAEASQGRRLMIVDDCPAVQSAVVPVFGFEAVLMSGPPERAPAWDLTLALAEALRHIAAGAGRHSRYEQFISFGDVLALAHELTEGRTSNSVVLSLRDNDDFLPNPHYAPPLSPLLDQDPAEPPETPAFRQLAQWIDHPSAGGLALVTGEPWSGKTTLLAALATRMRRRPGRPTPLAVSARGRDETELARVLGQEITVPGERVPGTPDQLIARLRLLTTPPVIVIDALDEARYPETVVAGLLRPLLASGSCRLVVATRPGRPMDRLLRSVAQYTRITLTASPDLQHRTLREMCDRALSTAPAYRAASAAPVREAFGEAAATALVERSPVAEQVLIARAYTGFIASRGDALEDPEEARWAGSGVPRTSADVVALLLADARNPWTVPVLTTLAAAGDEALTDIEIQRRCGPLSLYEVREALAPVRGLLESVTDARSRTLYRLAAPSVAAQIRQVQGIGPACEPPPRRLWSEPVTLGSCPGPVAAMAAEAGRGPALYFMGSGTPLLMRASVAPGEVPRTVPVAQGPSQPLPQLRFVDWRGQRALMRSSRQHCTVWPLTGSAHLEIRMPEGLGPIEAFTATTSADGRPLAVAVNEKGAPRAWHLDDRTPAGEPFTAVPRVLGVHGFGHGQHSATELSRQWLLALRDGVERVGHTGPPTPFDIHIAHYGGTLRTTAEKIDSGNGGNGGNGRGRLRRLADALTRAIAMPNTLLPGMGRELSTYLNDPAQRAQARHIVAEAIAARLPDVVIAHSLGGLVAYEALWERPDLPVDLLVTLGAPLGLDLVFNRLEPAPVDGRGHRPPGVRRWVNLAGTDDPLAVPRDLTERFEGVSVNIQCAGLGLDTVRTQGYGYLHSVELATVLSQHLGGGDRGRDT</sequence>
<dbReference type="InterPro" id="IPR003593">
    <property type="entry name" value="AAA+_ATPase"/>
</dbReference>
<dbReference type="InterPro" id="IPR011047">
    <property type="entry name" value="Quinoprotein_ADH-like_sf"/>
</dbReference>
<dbReference type="RefSeq" id="WP_148082042.1">
    <property type="nucleotide sequence ID" value="NZ_RIBZ01000319.1"/>
</dbReference>
<proteinExistence type="predicted"/>
<dbReference type="InterPro" id="IPR027417">
    <property type="entry name" value="P-loop_NTPase"/>
</dbReference>
<dbReference type="SUPFAM" id="SSF50998">
    <property type="entry name" value="Quinoprotein alcohol dehydrogenase-like"/>
    <property type="match status" value="1"/>
</dbReference>
<accession>A0A3M8VKA7</accession>
<dbReference type="InterPro" id="IPR047738">
    <property type="entry name" value="SAV_2336-like_N"/>
</dbReference>
<organism evidence="2 3">
    <name type="scientific">Streptomyces botrytidirepellens</name>
    <dbReference type="NCBI Taxonomy" id="2486417"/>
    <lineage>
        <taxon>Bacteria</taxon>
        <taxon>Bacillati</taxon>
        <taxon>Actinomycetota</taxon>
        <taxon>Actinomycetes</taxon>
        <taxon>Kitasatosporales</taxon>
        <taxon>Streptomycetaceae</taxon>
        <taxon>Streptomyces</taxon>
    </lineage>
</organism>
<dbReference type="NCBIfam" id="NF041121">
    <property type="entry name" value="SAV_2336_NTERM"/>
    <property type="match status" value="1"/>
</dbReference>
<reference evidence="2 3" key="1">
    <citation type="submission" date="2018-11" db="EMBL/GenBank/DDBJ databases">
        <title>The Potential of Streptomyces as Biocontrol Agents against the Tomato grey mould, Botrytis cinerea (Gray mold) Frontiers in Microbiology.</title>
        <authorList>
            <person name="Li D."/>
        </authorList>
    </citation>
    <scope>NUCLEOTIDE SEQUENCE [LARGE SCALE GENOMIC DNA]</scope>
    <source>
        <strain evidence="2 3">NEAU-LD23</strain>
    </source>
</reference>
<evidence type="ECO:0000313" key="2">
    <source>
        <dbReference type="EMBL" id="RNG18132.1"/>
    </source>
</evidence>
<dbReference type="Proteomes" id="UP000275401">
    <property type="component" value="Unassembled WGS sequence"/>
</dbReference>
<gene>
    <name evidence="2" type="ORF">EEJ42_27920</name>
</gene>